<dbReference type="EMBL" id="QPJL01000006">
    <property type="protein sequence ID" value="RCW85148.1"/>
    <property type="molecule type" value="Genomic_DNA"/>
</dbReference>
<dbReference type="OrthoDB" id="7912058at2"/>
<name>A0A368Z017_9RHOB</name>
<organism evidence="2 3">
    <name type="scientific">Paracoccus lutimaris</name>
    <dbReference type="NCBI Taxonomy" id="1490030"/>
    <lineage>
        <taxon>Bacteria</taxon>
        <taxon>Pseudomonadati</taxon>
        <taxon>Pseudomonadota</taxon>
        <taxon>Alphaproteobacteria</taxon>
        <taxon>Rhodobacterales</taxon>
        <taxon>Paracoccaceae</taxon>
        <taxon>Paracoccus</taxon>
    </lineage>
</organism>
<sequence>MDPVSLVVGGMLAVVFGVAIFNSDDDDSGSDDSTPENSEGLTLDPETGTVTGTDGDDMITTEALASPEDAYGNVNAGAGNDTVVADFGGEILGGAGDDILTVETIYSGLVDGGEGDDIINVEPITGDIFGGEGNDTVNYDGVRTARDELVVIDTGAGDDVINAERYLDILTSAPEFVTGDGSDQINIEFDLSNGALSTDLTSGVLVGGTRLMATVTDFDAANDILTIDPTAHLDDDATLDGAPATITYNDYELVEDEDGTTIILNYTVASASQTLPMTLEVALTGATGIPADAIQIPAS</sequence>
<evidence type="ECO:0008006" key="4">
    <source>
        <dbReference type="Google" id="ProtNLM"/>
    </source>
</evidence>
<dbReference type="Gene3D" id="2.160.20.160">
    <property type="match status" value="1"/>
</dbReference>
<dbReference type="Proteomes" id="UP000253345">
    <property type="component" value="Unassembled WGS sequence"/>
</dbReference>
<dbReference type="PRINTS" id="PR00313">
    <property type="entry name" value="CABNDNGRPT"/>
</dbReference>
<evidence type="ECO:0000256" key="1">
    <source>
        <dbReference type="SAM" id="MobiDB-lite"/>
    </source>
</evidence>
<proteinExistence type="predicted"/>
<comment type="caution">
    <text evidence="2">The sequence shown here is derived from an EMBL/GenBank/DDBJ whole genome shotgun (WGS) entry which is preliminary data.</text>
</comment>
<protein>
    <recommendedName>
        <fullName evidence="4">Hemolysin type calcium-binding protein</fullName>
    </recommendedName>
</protein>
<reference evidence="2 3" key="1">
    <citation type="submission" date="2018-07" db="EMBL/GenBank/DDBJ databases">
        <title>Genomic Encyclopedia of Type Strains, Phase III (KMG-III): the genomes of soil and plant-associated and newly described type strains.</title>
        <authorList>
            <person name="Whitman W."/>
        </authorList>
    </citation>
    <scope>NUCLEOTIDE SEQUENCE [LARGE SCALE GENOMIC DNA]</scope>
    <source>
        <strain evidence="2 3">CECT 8525</strain>
    </source>
</reference>
<evidence type="ECO:0000313" key="2">
    <source>
        <dbReference type="EMBL" id="RCW85148.1"/>
    </source>
</evidence>
<gene>
    <name evidence="2" type="ORF">DFP89_106168</name>
</gene>
<evidence type="ECO:0000313" key="3">
    <source>
        <dbReference type="Proteomes" id="UP000253345"/>
    </source>
</evidence>
<keyword evidence="3" id="KW-1185">Reference proteome</keyword>
<dbReference type="AlphaFoldDB" id="A0A368Z017"/>
<dbReference type="SUPFAM" id="SSF51120">
    <property type="entry name" value="beta-Roll"/>
    <property type="match status" value="1"/>
</dbReference>
<dbReference type="RefSeq" id="WP_114348898.1">
    <property type="nucleotide sequence ID" value="NZ_QPJL01000006.1"/>
</dbReference>
<feature type="compositionally biased region" description="Acidic residues" evidence="1">
    <location>
        <begin position="24"/>
        <end position="34"/>
    </location>
</feature>
<accession>A0A368Z017</accession>
<feature type="region of interest" description="Disordered" evidence="1">
    <location>
        <begin position="24"/>
        <end position="56"/>
    </location>
</feature>
<dbReference type="InterPro" id="IPR011049">
    <property type="entry name" value="Serralysin-like_metalloprot_C"/>
</dbReference>